<protein>
    <submittedName>
        <fullName evidence="4">Response regulator</fullName>
        <ecNumber evidence="4">2.7.3.-</ecNumber>
    </submittedName>
</protein>
<dbReference type="Pfam" id="PF00072">
    <property type="entry name" value="Response_reg"/>
    <property type="match status" value="1"/>
</dbReference>
<dbReference type="GO" id="GO:0016740">
    <property type="term" value="F:transferase activity"/>
    <property type="evidence" value="ECO:0007669"/>
    <property type="project" value="UniProtKB-KW"/>
</dbReference>
<evidence type="ECO:0000256" key="2">
    <source>
        <dbReference type="PROSITE-ProRule" id="PRU00169"/>
    </source>
</evidence>
<dbReference type="PANTHER" id="PTHR44591:SF3">
    <property type="entry name" value="RESPONSE REGULATORY DOMAIN-CONTAINING PROTEIN"/>
    <property type="match status" value="1"/>
</dbReference>
<dbReference type="PROSITE" id="PS50110">
    <property type="entry name" value="RESPONSE_REGULATORY"/>
    <property type="match status" value="1"/>
</dbReference>
<dbReference type="AlphaFoldDB" id="A2SM50"/>
<dbReference type="HOGENOM" id="CLU_996755_0_0_4"/>
<dbReference type="SUPFAM" id="SSF52172">
    <property type="entry name" value="CheY-like"/>
    <property type="match status" value="1"/>
</dbReference>
<name>A2SM50_METPP</name>
<dbReference type="InterPro" id="IPR001789">
    <property type="entry name" value="Sig_transdc_resp-reg_receiver"/>
</dbReference>
<dbReference type="PANTHER" id="PTHR44591">
    <property type="entry name" value="STRESS RESPONSE REGULATOR PROTEIN 1"/>
    <property type="match status" value="1"/>
</dbReference>
<dbReference type="InterPro" id="IPR050595">
    <property type="entry name" value="Bact_response_regulator"/>
</dbReference>
<evidence type="ECO:0000256" key="1">
    <source>
        <dbReference type="ARBA" id="ARBA00022553"/>
    </source>
</evidence>
<dbReference type="Gene3D" id="3.40.50.2300">
    <property type="match status" value="1"/>
</dbReference>
<dbReference type="EMBL" id="CP000555">
    <property type="protein sequence ID" value="ABM96639.1"/>
    <property type="molecule type" value="Genomic_DNA"/>
</dbReference>
<accession>A2SM50</accession>
<dbReference type="KEGG" id="mpt:Mpe_A3686"/>
<evidence type="ECO:0000313" key="4">
    <source>
        <dbReference type="EMBL" id="ABM96639.1"/>
    </source>
</evidence>
<proteinExistence type="predicted"/>
<dbReference type="SMART" id="SM00448">
    <property type="entry name" value="REC"/>
    <property type="match status" value="1"/>
</dbReference>
<dbReference type="Proteomes" id="UP000000366">
    <property type="component" value="Chromosome"/>
</dbReference>
<organism evidence="4 5">
    <name type="scientific">Methylibium petroleiphilum (strain ATCC BAA-1232 / LMG 22953 / PM1)</name>
    <dbReference type="NCBI Taxonomy" id="420662"/>
    <lineage>
        <taxon>Bacteria</taxon>
        <taxon>Pseudomonadati</taxon>
        <taxon>Pseudomonadota</taxon>
        <taxon>Betaproteobacteria</taxon>
        <taxon>Burkholderiales</taxon>
        <taxon>Sphaerotilaceae</taxon>
        <taxon>Methylibium</taxon>
    </lineage>
</organism>
<keyword evidence="1 2" id="KW-0597">Phosphoprotein</keyword>
<feature type="domain" description="Response regulatory" evidence="3">
    <location>
        <begin position="139"/>
        <end position="254"/>
    </location>
</feature>
<dbReference type="STRING" id="420662.Mpe_A3686"/>
<dbReference type="InterPro" id="IPR011006">
    <property type="entry name" value="CheY-like_superfamily"/>
</dbReference>
<evidence type="ECO:0000313" key="5">
    <source>
        <dbReference type="Proteomes" id="UP000000366"/>
    </source>
</evidence>
<reference evidence="4 5" key="1">
    <citation type="journal article" date="2007" name="J. Bacteriol.">
        <title>Whole-genome analysis of the methyl tert-butyl ether-degrading beta-proteobacterium Methylibium petroleiphilum PM1.</title>
        <authorList>
            <person name="Kane S.R."/>
            <person name="Chakicherla A.Y."/>
            <person name="Chain P.S.G."/>
            <person name="Schmidt R."/>
            <person name="Shin M.W."/>
            <person name="Legler T.C."/>
            <person name="Scow K.M."/>
            <person name="Larimer F.W."/>
            <person name="Lucas S.M."/>
            <person name="Richardson P.M."/>
            <person name="Hristova K.R."/>
        </authorList>
    </citation>
    <scope>NUCLEOTIDE SEQUENCE [LARGE SCALE GENOMIC DNA]</scope>
    <source>
        <strain evidence="5">ATCC BAA-1232 / LMG 22953 / PM1</strain>
    </source>
</reference>
<keyword evidence="4" id="KW-0808">Transferase</keyword>
<sequence>MPQPVVTPRHRVALVGFSAFEQQALESYFRLAAGQTPAFEPAASLADSDFCVVDGDRPAAVEEVRAAARMAAAVFIGQQVPDGAVMHLHRPIDARQVARALETLMLARQAVADPYAPKTAAARPARRPRAADETHFDIDVLVVDDIDIARRLLQVQLQKLGCRVTTAVSGADALERLQTSHFRIVFSDVEMKDMDGLALCQQIKQRRKGAPTVVLVSAQSTPSDRVRATIAGADGFLGKPIDAAELVTVLRTCSNRRRRAR</sequence>
<dbReference type="EC" id="2.7.3.-" evidence="4"/>
<dbReference type="GO" id="GO:0000160">
    <property type="term" value="P:phosphorelay signal transduction system"/>
    <property type="evidence" value="ECO:0007669"/>
    <property type="project" value="InterPro"/>
</dbReference>
<dbReference type="RefSeq" id="WP_011831259.1">
    <property type="nucleotide sequence ID" value="NC_008825.1"/>
</dbReference>
<dbReference type="eggNOG" id="COG0784">
    <property type="taxonomic scope" value="Bacteria"/>
</dbReference>
<feature type="modified residue" description="4-aspartylphosphate" evidence="2">
    <location>
        <position position="188"/>
    </location>
</feature>
<evidence type="ECO:0000259" key="3">
    <source>
        <dbReference type="PROSITE" id="PS50110"/>
    </source>
</evidence>
<dbReference type="CDD" id="cd17546">
    <property type="entry name" value="REC_hyHK_CKI1_RcsC-like"/>
    <property type="match status" value="1"/>
</dbReference>
<keyword evidence="5" id="KW-1185">Reference proteome</keyword>
<gene>
    <name evidence="4" type="ordered locus">Mpe_A3686</name>
</gene>